<evidence type="ECO:0008006" key="5">
    <source>
        <dbReference type="Google" id="ProtNLM"/>
    </source>
</evidence>
<dbReference type="RefSeq" id="WP_133617338.1">
    <property type="nucleotide sequence ID" value="NZ_SNYA01000006.1"/>
</dbReference>
<feature type="chain" id="PRO_5039173704" description="Ig-like domain-containing protein" evidence="2">
    <location>
        <begin position="21"/>
        <end position="626"/>
    </location>
</feature>
<comment type="caution">
    <text evidence="3">The sequence shown here is derived from an EMBL/GenBank/DDBJ whole genome shotgun (WGS) entry which is preliminary data.</text>
</comment>
<keyword evidence="4" id="KW-1185">Reference proteome</keyword>
<name>A0A4R6RVL2_9MICO</name>
<dbReference type="Proteomes" id="UP000295601">
    <property type="component" value="Unassembled WGS sequence"/>
</dbReference>
<dbReference type="Gene3D" id="2.60.40.2700">
    <property type="match status" value="5"/>
</dbReference>
<dbReference type="AlphaFoldDB" id="A0A4R6RVL2"/>
<accession>A0A4R6RVL2</accession>
<protein>
    <recommendedName>
        <fullName evidence="5">Ig-like domain-containing protein</fullName>
    </recommendedName>
</protein>
<dbReference type="EMBL" id="SNYA01000006">
    <property type="protein sequence ID" value="TDP91000.1"/>
    <property type="molecule type" value="Genomic_DNA"/>
</dbReference>
<reference evidence="3 4" key="1">
    <citation type="submission" date="2019-03" db="EMBL/GenBank/DDBJ databases">
        <title>Genomic analyses of the natural microbiome of Caenorhabditis elegans.</title>
        <authorList>
            <person name="Samuel B."/>
        </authorList>
    </citation>
    <scope>NUCLEOTIDE SEQUENCE [LARGE SCALE GENOMIC DNA]</scope>
    <source>
        <strain evidence="3 4">JUb18</strain>
    </source>
</reference>
<evidence type="ECO:0000256" key="1">
    <source>
        <dbReference type="SAM" id="MobiDB-lite"/>
    </source>
</evidence>
<dbReference type="OrthoDB" id="614750at2"/>
<proteinExistence type="predicted"/>
<sequence length="626" mass="64034">MKKTCGALLVAALVCSGAGAGIAPATAAYALESSSDTGAQAIVLTAPNVPTGDPRGGVEATNGEEPELVTQPDAGDEQGHDEAPSPVADPDPSETEEAGAESGDPGSVGEVEAPSEIPEIAAPTALPTILGGGAAVGRAVTATTGEWPEADLVFSFQWQLDGVDIMGATQASFTPVPAQAGKLLSVVVTANRDGAAPRSVSTLSLTVSTGTLTAGIVTVSGATRVGQTLQAKPGSWAPHGLRFSYQWKRNGVAIAGATGEKYLLSAQDQGRRVTATITGALPGYASRSVTSVSTAVIGAGTLSAAVPTISGTATVGQRLSVRTTAWQPNGVKLTYQWKRDGATIARATGATYTLASADAGKRITVTVTGSLAGYVNTTKTSKATAQVSRVISAAPTPNITGTVRVGGAVTAQTGTWKPAGVKLRYQWLRNGAVITGATKAKYTPSRADAGKKLSVKVTGSKSGYQTVSQTSGAKTVPLVLSAAKPKVSGRALVGTQLTVSRGSWTAGTSFRYQWYRNGVALPGKTGSSYRVTSADLGSFFAVKVTGTKSGYSSESRTSATTAVVRYPSSTRPVSLWNCPTWAPIKGNASSMIYHMPWGAYYSRTIPEACFTTEAAARQAGYRASKR</sequence>
<evidence type="ECO:0000256" key="2">
    <source>
        <dbReference type="SAM" id="SignalP"/>
    </source>
</evidence>
<feature type="region of interest" description="Disordered" evidence="1">
    <location>
        <begin position="45"/>
        <end position="111"/>
    </location>
</feature>
<organism evidence="3 4">
    <name type="scientific">Leucobacter luti</name>
    <dbReference type="NCBI Taxonomy" id="340320"/>
    <lineage>
        <taxon>Bacteria</taxon>
        <taxon>Bacillati</taxon>
        <taxon>Actinomycetota</taxon>
        <taxon>Actinomycetes</taxon>
        <taxon>Micrococcales</taxon>
        <taxon>Microbacteriaceae</taxon>
        <taxon>Leucobacter</taxon>
    </lineage>
</organism>
<evidence type="ECO:0000313" key="4">
    <source>
        <dbReference type="Proteomes" id="UP000295601"/>
    </source>
</evidence>
<keyword evidence="2" id="KW-0732">Signal</keyword>
<feature type="signal peptide" evidence="2">
    <location>
        <begin position="1"/>
        <end position="20"/>
    </location>
</feature>
<evidence type="ECO:0000313" key="3">
    <source>
        <dbReference type="EMBL" id="TDP91000.1"/>
    </source>
</evidence>
<gene>
    <name evidence="3" type="ORF">EDF62_2657</name>
</gene>